<dbReference type="FunFam" id="2.10.25.10:FF:000001">
    <property type="entry name" value="Tenascin C"/>
    <property type="match status" value="1"/>
</dbReference>
<dbReference type="FunFam" id="2.10.25.10:FF:000013">
    <property type="entry name" value="Teneurin transmembrane protein 4"/>
    <property type="match status" value="1"/>
</dbReference>
<accession>A0A8C4QQD5</accession>
<evidence type="ECO:0000256" key="4">
    <source>
        <dbReference type="ARBA" id="ARBA00023180"/>
    </source>
</evidence>
<evidence type="ECO:0000256" key="5">
    <source>
        <dbReference type="PROSITE-ProRule" id="PRU00076"/>
    </source>
</evidence>
<feature type="compositionally biased region" description="Basic residues" evidence="6">
    <location>
        <begin position="8"/>
        <end position="18"/>
    </location>
</feature>
<dbReference type="Gene3D" id="2.10.25.10">
    <property type="entry name" value="Laminin"/>
    <property type="match status" value="7"/>
</dbReference>
<feature type="compositionally biased region" description="Polar residues" evidence="6">
    <location>
        <begin position="23"/>
        <end position="42"/>
    </location>
</feature>
<keyword evidence="3 5" id="KW-1015">Disulfide bond</keyword>
<feature type="region of interest" description="Disordered" evidence="6">
    <location>
        <begin position="288"/>
        <end position="316"/>
    </location>
</feature>
<feature type="compositionally biased region" description="Polar residues" evidence="6">
    <location>
        <begin position="295"/>
        <end position="315"/>
    </location>
</feature>
<feature type="disulfide bond" evidence="5">
    <location>
        <begin position="804"/>
        <end position="814"/>
    </location>
</feature>
<feature type="domain" description="EGF-like" evidence="8">
    <location>
        <begin position="800"/>
        <end position="835"/>
    </location>
</feature>
<evidence type="ECO:0000256" key="6">
    <source>
        <dbReference type="SAM" id="MobiDB-lite"/>
    </source>
</evidence>
<sequence>MEAEERRRRYRAVGKSRRPCTSLRPNLPSTSSGEAPETSASGLATRPAHRRVPTPRPSYSSCETLKASETSAWVAPELGLPENDSYDAPVFSSNELSQDLSPAHSLSDQSLDSDSEEFAAGPDSSLPPSPSLRPLDSPPGNYSEEGTRRREAYLTERASSTLTLTESELGGSERNGHSALTSNSSSPVEREEGLLSPPELEPGLAGDANGVASFPAPGPDSDSDSELLGRHPFLIKVNPRSLYSDRTDHMFLVHSHSPHLYPLPPVAPGTPYAELVARLPGPSIREEVEAPESQVVPSTSTPRQHKSQPPFNPASQLILPFRPSTGGRSTTLTPIGHIPHMHGSASPYSPPRPGSPRLARMPRTFVHGVLPLGKVDRPCGWKCAAVFAATLAVLLAVLVAYFAGMQLLAVKQTRPPDGLPEWLYGSHLNHSQVFGSITPAGVVDGGELAIMHVVQQAVPPGWFWRFRIAIESSQPIKFETNLAESALVAVYGRRGKPPSHTQYDFVRLLDGRHLAGARERRGVTGPALRSDLHQMRTSRRGIFIELLLAGLWHMAVYNDGDRVQVLSLITSSTGSQQGCPNGCRGNGECIAGECHCFASFEGRDCSKLACPVLCSNHGHYKAGVCICLAGWKGRDCSVSVTDCVEPDCRGHGSCIEGQCVCHPGYRGDACEAVNCKDPNCGGHGVCVNGHCWCQAGWDGPLCDQQQPNCPEACSGHGRYDATTHSCHCDLGWEGETCGKKLCIQDCGEHGECVQGECLCDEGWTGQACDQRRCPRHCGVHGSCRQGRCLCQDGWHGDSCSIEGCPGLCHGHGSCQLSGGAWSCQCHPNWHGAGCQLPTETACGDARDNDGGEIPIFNSNSSEIFKALFPENYLINSLTKNASSTSSFVNENWKRDLLSELSLTRWPYRLP</sequence>
<keyword evidence="7" id="KW-0472">Membrane</keyword>
<feature type="compositionally biased region" description="Polar residues" evidence="6">
    <location>
        <begin position="57"/>
        <end position="71"/>
    </location>
</feature>
<feature type="disulfide bond" evidence="5">
    <location>
        <begin position="825"/>
        <end position="834"/>
    </location>
</feature>
<reference evidence="9" key="1">
    <citation type="submission" date="2025-08" db="UniProtKB">
        <authorList>
            <consortium name="Ensembl"/>
        </authorList>
    </citation>
    <scope>IDENTIFICATION</scope>
</reference>
<keyword evidence="10" id="KW-1185">Reference proteome</keyword>
<dbReference type="Ensembl" id="ENSEBUT00000018812.1">
    <property type="protein sequence ID" value="ENSEBUP00000018236.1"/>
    <property type="gene ID" value="ENSEBUG00000011385.1"/>
</dbReference>
<comment type="caution">
    <text evidence="5">Lacks conserved residue(s) required for the propagation of feature annotation.</text>
</comment>
<dbReference type="GO" id="GO:0042803">
    <property type="term" value="F:protein homodimerization activity"/>
    <property type="evidence" value="ECO:0007669"/>
    <property type="project" value="TreeGrafter"/>
</dbReference>
<feature type="compositionally biased region" description="Low complexity" evidence="6">
    <location>
        <begin position="194"/>
        <end position="206"/>
    </location>
</feature>
<evidence type="ECO:0000313" key="9">
    <source>
        <dbReference type="Ensembl" id="ENSEBUP00000018236.1"/>
    </source>
</evidence>
<evidence type="ECO:0000256" key="1">
    <source>
        <dbReference type="ARBA" id="ARBA00022536"/>
    </source>
</evidence>
<dbReference type="SUPFAM" id="SSF57196">
    <property type="entry name" value="EGF/Laminin"/>
    <property type="match status" value="4"/>
</dbReference>
<protein>
    <recommendedName>
        <fullName evidence="8">EGF-like domain-containing protein</fullName>
    </recommendedName>
</protein>
<dbReference type="GO" id="GO:0007157">
    <property type="term" value="P:heterophilic cell-cell adhesion via plasma membrane cell adhesion molecules"/>
    <property type="evidence" value="ECO:0007669"/>
    <property type="project" value="TreeGrafter"/>
</dbReference>
<dbReference type="GO" id="GO:0048666">
    <property type="term" value="P:neuron development"/>
    <property type="evidence" value="ECO:0007669"/>
    <property type="project" value="TreeGrafter"/>
</dbReference>
<feature type="compositionally biased region" description="Polar residues" evidence="6">
    <location>
        <begin position="91"/>
        <end position="100"/>
    </location>
</feature>
<feature type="disulfide bond" evidence="5">
    <location>
        <begin position="661"/>
        <end position="670"/>
    </location>
</feature>
<keyword evidence="4" id="KW-0325">Glycoprotein</keyword>
<evidence type="ECO:0000256" key="2">
    <source>
        <dbReference type="ARBA" id="ARBA00022737"/>
    </source>
</evidence>
<keyword evidence="2" id="KW-0677">Repeat</keyword>
<dbReference type="PROSITE" id="PS00022">
    <property type="entry name" value="EGF_1"/>
    <property type="match status" value="4"/>
</dbReference>
<feature type="transmembrane region" description="Helical" evidence="7">
    <location>
        <begin position="384"/>
        <end position="404"/>
    </location>
</feature>
<reference evidence="9" key="2">
    <citation type="submission" date="2025-09" db="UniProtKB">
        <authorList>
            <consortium name="Ensembl"/>
        </authorList>
    </citation>
    <scope>IDENTIFICATION</scope>
</reference>
<organism evidence="9 10">
    <name type="scientific">Eptatretus burgeri</name>
    <name type="common">Inshore hagfish</name>
    <dbReference type="NCBI Taxonomy" id="7764"/>
    <lineage>
        <taxon>Eukaryota</taxon>
        <taxon>Metazoa</taxon>
        <taxon>Chordata</taxon>
        <taxon>Craniata</taxon>
        <taxon>Vertebrata</taxon>
        <taxon>Cyclostomata</taxon>
        <taxon>Myxini</taxon>
        <taxon>Myxiniformes</taxon>
        <taxon>Myxinidae</taxon>
        <taxon>Eptatretinae</taxon>
        <taxon>Eptatretus</taxon>
    </lineage>
</organism>
<feature type="compositionally biased region" description="Polar residues" evidence="6">
    <location>
        <begin position="178"/>
        <end position="187"/>
    </location>
</feature>
<feature type="compositionally biased region" description="Polar residues" evidence="6">
    <location>
        <begin position="157"/>
        <end position="166"/>
    </location>
</feature>
<dbReference type="InterPro" id="IPR051216">
    <property type="entry name" value="Teneurin"/>
</dbReference>
<dbReference type="InterPro" id="IPR057629">
    <property type="entry name" value="Teneurin1-4_GBD"/>
</dbReference>
<name>A0A8C4QQD5_EPTBU</name>
<keyword evidence="7" id="KW-1133">Transmembrane helix</keyword>
<evidence type="ECO:0000256" key="3">
    <source>
        <dbReference type="ARBA" id="ARBA00023157"/>
    </source>
</evidence>
<dbReference type="GO" id="GO:0043005">
    <property type="term" value="C:neuron projection"/>
    <property type="evidence" value="ECO:0007669"/>
    <property type="project" value="TreeGrafter"/>
</dbReference>
<dbReference type="PANTHER" id="PTHR11219:SF69">
    <property type="entry name" value="TENEURIN-A"/>
    <property type="match status" value="1"/>
</dbReference>
<feature type="compositionally biased region" description="Basic and acidic residues" evidence="6">
    <location>
        <begin position="145"/>
        <end position="154"/>
    </location>
</feature>
<evidence type="ECO:0000256" key="7">
    <source>
        <dbReference type="SAM" id="Phobius"/>
    </source>
</evidence>
<dbReference type="AlphaFoldDB" id="A0A8C4QQD5"/>
<dbReference type="SMART" id="SM00181">
    <property type="entry name" value="EGF"/>
    <property type="match status" value="8"/>
</dbReference>
<keyword evidence="1 5" id="KW-0245">EGF-like domain</keyword>
<dbReference type="GO" id="GO:0050839">
    <property type="term" value="F:cell adhesion molecule binding"/>
    <property type="evidence" value="ECO:0007669"/>
    <property type="project" value="TreeGrafter"/>
</dbReference>
<evidence type="ECO:0000259" key="8">
    <source>
        <dbReference type="PROSITE" id="PS50026"/>
    </source>
</evidence>
<dbReference type="Pfam" id="PF25024">
    <property type="entry name" value="EGF_TEN"/>
    <property type="match status" value="1"/>
</dbReference>
<proteinExistence type="predicted"/>
<dbReference type="PANTHER" id="PTHR11219">
    <property type="entry name" value="TENEURIN AND N-ACETYLGLUCOSAMINE-1-PHOSPHODIESTER ALPHA-N-ACETYLGLUCOSAMINIDASE"/>
    <property type="match status" value="1"/>
</dbReference>
<dbReference type="PROSITE" id="PS01186">
    <property type="entry name" value="EGF_2"/>
    <property type="match status" value="3"/>
</dbReference>
<dbReference type="Proteomes" id="UP000694388">
    <property type="component" value="Unplaced"/>
</dbReference>
<dbReference type="GeneTree" id="ENSGT01030000234566"/>
<keyword evidence="7" id="KW-0812">Transmembrane</keyword>
<feature type="region of interest" description="Disordered" evidence="6">
    <location>
        <begin position="1"/>
        <end position="227"/>
    </location>
</feature>
<dbReference type="Pfam" id="PF23093">
    <property type="entry name" value="GBD_Tenm3"/>
    <property type="match status" value="1"/>
</dbReference>
<evidence type="ECO:0000313" key="10">
    <source>
        <dbReference type="Proteomes" id="UP000694388"/>
    </source>
</evidence>
<dbReference type="GO" id="GO:0046982">
    <property type="term" value="F:protein heterodimerization activity"/>
    <property type="evidence" value="ECO:0007669"/>
    <property type="project" value="TreeGrafter"/>
</dbReference>
<dbReference type="PROSITE" id="PS50026">
    <property type="entry name" value="EGF_3"/>
    <property type="match status" value="2"/>
</dbReference>
<dbReference type="InterPro" id="IPR000742">
    <property type="entry name" value="EGF"/>
</dbReference>
<feature type="domain" description="EGF-like" evidence="8">
    <location>
        <begin position="639"/>
        <end position="671"/>
    </location>
</feature>